<feature type="transmembrane region" description="Helical" evidence="7">
    <location>
        <begin position="91"/>
        <end position="108"/>
    </location>
</feature>
<keyword evidence="3" id="KW-1003">Cell membrane</keyword>
<protein>
    <submittedName>
        <fullName evidence="9">Acyltransferase 3 family protein</fullName>
    </submittedName>
</protein>
<keyword evidence="10" id="KW-1185">Reference proteome</keyword>
<dbReference type="GO" id="GO:0009246">
    <property type="term" value="P:enterobacterial common antigen biosynthetic process"/>
    <property type="evidence" value="ECO:0007669"/>
    <property type="project" value="TreeGrafter"/>
</dbReference>
<evidence type="ECO:0000259" key="8">
    <source>
        <dbReference type="Pfam" id="PF01757"/>
    </source>
</evidence>
<dbReference type="GO" id="GO:0005886">
    <property type="term" value="C:plasma membrane"/>
    <property type="evidence" value="ECO:0007669"/>
    <property type="project" value="UniProtKB-SubCell"/>
</dbReference>
<feature type="domain" description="Acyltransferase 3" evidence="8">
    <location>
        <begin position="17"/>
        <end position="341"/>
    </location>
</feature>
<feature type="transmembrane region" description="Helical" evidence="7">
    <location>
        <begin position="134"/>
        <end position="154"/>
    </location>
</feature>
<evidence type="ECO:0000256" key="4">
    <source>
        <dbReference type="ARBA" id="ARBA00022692"/>
    </source>
</evidence>
<comment type="subcellular location">
    <subcellularLocation>
        <location evidence="1">Cell membrane</location>
        <topology evidence="1">Multi-pass membrane protein</topology>
    </subcellularLocation>
</comment>
<keyword evidence="5 7" id="KW-1133">Transmembrane helix</keyword>
<gene>
    <name evidence="9" type="ordered locus">EBL_c21650</name>
</gene>
<feature type="transmembrane region" description="Helical" evidence="7">
    <location>
        <begin position="282"/>
        <end position="301"/>
    </location>
</feature>
<dbReference type="Pfam" id="PF01757">
    <property type="entry name" value="Acyl_transf_3"/>
    <property type="match status" value="1"/>
</dbReference>
<feature type="transmembrane region" description="Helical" evidence="7">
    <location>
        <begin position="61"/>
        <end position="79"/>
    </location>
</feature>
<dbReference type="KEGG" id="ebt:EBL_c21650"/>
<dbReference type="PANTHER" id="PTHR40074:SF2">
    <property type="entry name" value="O-ACETYLTRANSFERASE WECH"/>
    <property type="match status" value="1"/>
</dbReference>
<dbReference type="InterPro" id="IPR002656">
    <property type="entry name" value="Acyl_transf_3_dom"/>
</dbReference>
<comment type="similarity">
    <text evidence="2">Belongs to the acyltransferase 3 family.</text>
</comment>
<dbReference type="EMBL" id="CP001560">
    <property type="protein sequence ID" value="AFJ47256.1"/>
    <property type="molecule type" value="Genomic_DNA"/>
</dbReference>
<feature type="transmembrane region" description="Helical" evidence="7">
    <location>
        <begin position="198"/>
        <end position="216"/>
    </location>
</feature>
<sequence>MSDNISKTILVKNSRNVNIELLRCIAIFCVLFIHLSSPFFYSNELFENHSKYWLVNNIYYASSRFSVPVFFMVTAHLCLNSNGSYDITKRVKKLFIPFLFWSGVYFYYGDYSGSHGLFDYVKAIIFNKTSTHLWFIPAFIGYVILLPLIKTYFIKSNDSGKPIIGVSILVYVTLIPFSATCLTAMGYDSSFIWGSRQYNVSIAEFIVFPITLYFASKVRELPAFLYFLIFIVSVSIVAYLNVYASYNQEKITELFFNYTSPLVIISSICVFKFFMKTNIKSVILSGFINALGGLSFGIYLSHIMVRNILQHYDLISWSNPAISPIINTVVIFTISAAMIFVIKKIPVIRRVA</sequence>
<dbReference type="RefSeq" id="WP_002443495.1">
    <property type="nucleotide sequence ID" value="NC_017910.1"/>
</dbReference>
<evidence type="ECO:0000313" key="9">
    <source>
        <dbReference type="EMBL" id="AFJ47256.1"/>
    </source>
</evidence>
<feature type="transmembrane region" description="Helical" evidence="7">
    <location>
        <begin position="166"/>
        <end position="186"/>
    </location>
</feature>
<reference evidence="9 10" key="1">
    <citation type="journal article" date="2012" name="J. Bacteriol.">
        <title>Complete genome sequence of the B12-producing Shimwellia blattae strain DSM 4481, isolated from a cockroach.</title>
        <authorList>
            <person name="Brzuszkiewicz E."/>
            <person name="Waschkowitz T."/>
            <person name="Wiezer A."/>
            <person name="Daniel R."/>
        </authorList>
    </citation>
    <scope>NUCLEOTIDE SEQUENCE [LARGE SCALE GENOMIC DNA]</scope>
    <source>
        <strain evidence="10">ATCC 29907 / DSM 4481 / JCM 1650 / NBRC 105725 / CDC 9005-74</strain>
    </source>
</reference>
<evidence type="ECO:0000256" key="1">
    <source>
        <dbReference type="ARBA" id="ARBA00004651"/>
    </source>
</evidence>
<feature type="transmembrane region" description="Helical" evidence="7">
    <location>
        <begin position="223"/>
        <end position="243"/>
    </location>
</feature>
<feature type="transmembrane region" description="Helical" evidence="7">
    <location>
        <begin position="21"/>
        <end position="41"/>
    </location>
</feature>
<dbReference type="AlphaFoldDB" id="I2B9Q2"/>
<keyword evidence="6 7" id="KW-0472">Membrane</keyword>
<dbReference type="PATRIC" id="fig|630626.3.peg.2101"/>
<dbReference type="PANTHER" id="PTHR40074">
    <property type="entry name" value="O-ACETYLTRANSFERASE WECH"/>
    <property type="match status" value="1"/>
</dbReference>
<name>I2B9Q2_SHIBC</name>
<keyword evidence="4 7" id="KW-0812">Transmembrane</keyword>
<dbReference type="STRING" id="630626.EBL_c21650"/>
<keyword evidence="9" id="KW-0012">Acyltransferase</keyword>
<dbReference type="GO" id="GO:0016413">
    <property type="term" value="F:O-acetyltransferase activity"/>
    <property type="evidence" value="ECO:0007669"/>
    <property type="project" value="TreeGrafter"/>
</dbReference>
<evidence type="ECO:0000256" key="7">
    <source>
        <dbReference type="SAM" id="Phobius"/>
    </source>
</evidence>
<organism evidence="9 10">
    <name type="scientific">Shimwellia blattae (strain ATCC 29907 / DSM 4481 / JCM 1650 / NBRC 105725 / CDC 9005-74)</name>
    <name type="common">Escherichia blattae</name>
    <dbReference type="NCBI Taxonomy" id="630626"/>
    <lineage>
        <taxon>Bacteria</taxon>
        <taxon>Pseudomonadati</taxon>
        <taxon>Pseudomonadota</taxon>
        <taxon>Gammaproteobacteria</taxon>
        <taxon>Enterobacterales</taxon>
        <taxon>Enterobacteriaceae</taxon>
        <taxon>Shimwellia</taxon>
    </lineage>
</organism>
<feature type="transmembrane region" description="Helical" evidence="7">
    <location>
        <begin position="255"/>
        <end position="275"/>
    </location>
</feature>
<accession>I2B9Q2</accession>
<feature type="transmembrane region" description="Helical" evidence="7">
    <location>
        <begin position="321"/>
        <end position="342"/>
    </location>
</feature>
<keyword evidence="9" id="KW-0808">Transferase</keyword>
<evidence type="ECO:0000313" key="10">
    <source>
        <dbReference type="Proteomes" id="UP000001955"/>
    </source>
</evidence>
<dbReference type="Proteomes" id="UP000001955">
    <property type="component" value="Chromosome"/>
</dbReference>
<evidence type="ECO:0000256" key="6">
    <source>
        <dbReference type="ARBA" id="ARBA00023136"/>
    </source>
</evidence>
<dbReference type="HOGENOM" id="CLU_047714_0_2_6"/>
<dbReference type="eggNOG" id="COG3274">
    <property type="taxonomic scope" value="Bacteria"/>
</dbReference>
<evidence type="ECO:0000256" key="3">
    <source>
        <dbReference type="ARBA" id="ARBA00022475"/>
    </source>
</evidence>
<accession>K6W3Z2</accession>
<evidence type="ECO:0000256" key="2">
    <source>
        <dbReference type="ARBA" id="ARBA00007400"/>
    </source>
</evidence>
<proteinExistence type="inferred from homology"/>
<dbReference type="OrthoDB" id="1072135at2"/>
<evidence type="ECO:0000256" key="5">
    <source>
        <dbReference type="ARBA" id="ARBA00022989"/>
    </source>
</evidence>